<dbReference type="SUPFAM" id="SSF52540">
    <property type="entry name" value="P-loop containing nucleoside triphosphate hydrolases"/>
    <property type="match status" value="2"/>
</dbReference>
<dbReference type="Pfam" id="PF00664">
    <property type="entry name" value="ABC_membrane"/>
    <property type="match status" value="2"/>
</dbReference>
<dbReference type="Gene3D" id="3.40.50.300">
    <property type="entry name" value="P-loop containing nucleotide triphosphate hydrolases"/>
    <property type="match status" value="2"/>
</dbReference>
<dbReference type="CDD" id="cd18596">
    <property type="entry name" value="ABC_6TM_VMR1_D1_like"/>
    <property type="match status" value="1"/>
</dbReference>
<evidence type="ECO:0000256" key="8">
    <source>
        <dbReference type="ARBA" id="ARBA00023136"/>
    </source>
</evidence>
<protein>
    <recommendedName>
        <fullName evidence="15">ABC transporter</fullName>
    </recommendedName>
</protein>
<dbReference type="CDD" id="cd18604">
    <property type="entry name" value="ABC_6TM_VMR1_D2_like"/>
    <property type="match status" value="1"/>
</dbReference>
<gene>
    <name evidence="13" type="ORF">EYC80_000808</name>
</gene>
<proteinExistence type="predicted"/>
<dbReference type="InterPro" id="IPR036640">
    <property type="entry name" value="ABC1_TM_sf"/>
</dbReference>
<dbReference type="FunFam" id="3.40.50.300:FF:001751">
    <property type="entry name" value="ABC bile acid transporter"/>
    <property type="match status" value="1"/>
</dbReference>
<feature type="domain" description="ABC transmembrane type-1" evidence="12">
    <location>
        <begin position="879"/>
        <end position="1169"/>
    </location>
</feature>
<feature type="domain" description="ABC transporter" evidence="11">
    <location>
        <begin position="607"/>
        <end position="831"/>
    </location>
</feature>
<keyword evidence="3 10" id="KW-0812">Transmembrane</keyword>
<evidence type="ECO:0000256" key="4">
    <source>
        <dbReference type="ARBA" id="ARBA00022737"/>
    </source>
</evidence>
<evidence type="ECO:0000256" key="7">
    <source>
        <dbReference type="ARBA" id="ARBA00022989"/>
    </source>
</evidence>
<evidence type="ECO:0000256" key="5">
    <source>
        <dbReference type="ARBA" id="ARBA00022741"/>
    </source>
</evidence>
<name>A0A5N6K770_MONLA</name>
<dbReference type="OrthoDB" id="6500128at2759"/>
<dbReference type="SMART" id="SM00382">
    <property type="entry name" value="AAA"/>
    <property type="match status" value="2"/>
</dbReference>
<dbReference type="InterPro" id="IPR003593">
    <property type="entry name" value="AAA+_ATPase"/>
</dbReference>
<organism evidence="13 14">
    <name type="scientific">Monilinia laxa</name>
    <name type="common">Brown rot fungus</name>
    <name type="synonym">Sclerotinia laxa</name>
    <dbReference type="NCBI Taxonomy" id="61186"/>
    <lineage>
        <taxon>Eukaryota</taxon>
        <taxon>Fungi</taxon>
        <taxon>Dikarya</taxon>
        <taxon>Ascomycota</taxon>
        <taxon>Pezizomycotina</taxon>
        <taxon>Leotiomycetes</taxon>
        <taxon>Helotiales</taxon>
        <taxon>Sclerotiniaceae</taxon>
        <taxon>Monilinia</taxon>
    </lineage>
</organism>
<evidence type="ECO:0000313" key="13">
    <source>
        <dbReference type="EMBL" id="KAB8298629.1"/>
    </source>
</evidence>
<dbReference type="PROSITE" id="PS50893">
    <property type="entry name" value="ABC_TRANSPORTER_2"/>
    <property type="match status" value="2"/>
</dbReference>
<dbReference type="GO" id="GO:0016887">
    <property type="term" value="F:ATP hydrolysis activity"/>
    <property type="evidence" value="ECO:0007669"/>
    <property type="project" value="InterPro"/>
</dbReference>
<dbReference type="PROSITE" id="PS00211">
    <property type="entry name" value="ABC_TRANSPORTER_1"/>
    <property type="match status" value="2"/>
</dbReference>
<feature type="transmembrane region" description="Helical" evidence="10">
    <location>
        <begin position="506"/>
        <end position="523"/>
    </location>
</feature>
<dbReference type="PANTHER" id="PTHR24223">
    <property type="entry name" value="ATP-BINDING CASSETTE SUB-FAMILY C"/>
    <property type="match status" value="1"/>
</dbReference>
<keyword evidence="4" id="KW-0677">Repeat</keyword>
<feature type="transmembrane region" description="Helical" evidence="10">
    <location>
        <begin position="1116"/>
        <end position="1135"/>
    </location>
</feature>
<dbReference type="EMBL" id="VIGI01000006">
    <property type="protein sequence ID" value="KAB8298629.1"/>
    <property type="molecule type" value="Genomic_DNA"/>
</dbReference>
<sequence length="1439" mass="161079">MENSSKGGFWAMMPHFVLEPEQMAALNVHRFSSHIFHFGLKSDSQKCSRVWDPVNARFEACFIPFIAGVPAVISVLIILGLMTQLLPFRRLLPSWLRSFVEEPEEKSTELESGCGSPRFSNLHPNDSTMVLSWMASIAVILIVLQMPLRDPSLGNDRISPAFSAPSDSLRSPEDNLTLWQFMSVSWMSPLMSIGKSRQLNEDDVWRLSYQFQHRILHEKFRDTSGSVLKKLIDVTGIDLVILSFLGVYQSVARIASPLLLQKILASMESPLAPKQATLTYSLIALTIRLVSAQCDVFATWYGRRSYERSRGVLITMLFEKSLSRKTVSTSTKPKNDEHTNGATNGVVSNAPSKEPSFPWWKKGFNIVAKPFLSRVLRTKEPNNPKKPATMGKILNLMRGDAYEVAQRFWDFADFITQPLGLILSTIAIWKLLGWPCFVGVIAVLIGQAVNVLVLKALLYYERQRRKASDTKLHKITQLVESIRHLRWYGWQDVWLARIMEARRDELWLRIITRVWGTLLSFVYMSSSKMFPVVAFWAYCVWAGQPLRVDVAFPALQLFLMLETGLQTVPDLVTTLLNARIAMGRIEDFMKEPDKPELEANQGSDDQLEMNDASFAWPGATDPILKDMTVSFPPGLSLIYGEVASGKTALLQALLGELDHLSGVYRPVKEVVGYCAQTPWLQSMSIRDNILFSAPYQESRYKQVLEACSLIPDMVNFKNGDLSLIGENGIGLSGGQRARVALARAIYSNAKILFLDDPLSALDHHTAESIVKKCLTGSLAKGRTIILVTHRTELCQGIAQQIIRMTNGTAEIFDPESIPRELLHTANPSDSAAEEQQDDKDQTVTAMPEKFMEDEYREHGGIKASVYWEYIKAGKLSYWALLIVVLAAYRLLDIAETWFLKAWGEAYEGPRKPSKDPLSRLPSPEANIQPWLYGFFFLALAQSIIFVFAQASTQLMTYTAGKTIFEKVMRRVVYATFRFYDVTPAGRLMNRLSSDITVTDGNLSSHFTSFAQLVIVWFTSILVIGSITPTFLAFSLVLVITIVLIYIQFLPTSQSLRRLEMVSLTPLISNFGLLTEGLGTIRAFCAQRRFQDRVIEVTDIFQKMDHFYWSLQAWLQFRLNILSAISTFLMTAIAVYQDLSPGLTAFVLSAAGRFVSSTEGLCQSYGRLQMEFVSVERVVELLHLEQEPLGDIDPPAYWPRLGGDIIFEDVTIKYAPHLDPSLKNISLTIKGGSTTALIGRTGSGKSTLALSLLATTLPTTGRILIDGIDISKVKTQVLRRRITFLAQEPVLFPGSMRMNLDPMDEYSDEECSFVLSKIALRHNWTLDTNIDSGGKNLSQGQRQLVGLARALLRRSAIIIMDEATASIDKETAGKIQEVIREELAQSTVVTIAHRVEAVRGADWCVVLEKGALKEFGDASKVGKMGVEEQIDTPPIGSGEE</sequence>
<dbReference type="FunFam" id="1.20.1560.10:FF:000013">
    <property type="entry name" value="ABC transporter C family member 2"/>
    <property type="match status" value="1"/>
</dbReference>
<evidence type="ECO:0000256" key="10">
    <source>
        <dbReference type="SAM" id="Phobius"/>
    </source>
</evidence>
<dbReference type="Gene3D" id="1.20.1560.10">
    <property type="entry name" value="ABC transporter type 1, transmembrane domain"/>
    <property type="match status" value="2"/>
</dbReference>
<evidence type="ECO:0000256" key="2">
    <source>
        <dbReference type="ARBA" id="ARBA00022448"/>
    </source>
</evidence>
<dbReference type="InterPro" id="IPR003439">
    <property type="entry name" value="ABC_transporter-like_ATP-bd"/>
</dbReference>
<evidence type="ECO:0000259" key="11">
    <source>
        <dbReference type="PROSITE" id="PS50893"/>
    </source>
</evidence>
<dbReference type="InterPro" id="IPR017871">
    <property type="entry name" value="ABC_transporter-like_CS"/>
</dbReference>
<dbReference type="SUPFAM" id="SSF90123">
    <property type="entry name" value="ABC transporter transmembrane region"/>
    <property type="match status" value="2"/>
</dbReference>
<dbReference type="Pfam" id="PF00005">
    <property type="entry name" value="ABC_tran"/>
    <property type="match status" value="2"/>
</dbReference>
<evidence type="ECO:0000256" key="6">
    <source>
        <dbReference type="ARBA" id="ARBA00022840"/>
    </source>
</evidence>
<dbReference type="PROSITE" id="PS50929">
    <property type="entry name" value="ABC_TM1F"/>
    <property type="match status" value="2"/>
</dbReference>
<dbReference type="GO" id="GO:0016020">
    <property type="term" value="C:membrane"/>
    <property type="evidence" value="ECO:0007669"/>
    <property type="project" value="UniProtKB-SubCell"/>
</dbReference>
<dbReference type="GO" id="GO:0140359">
    <property type="term" value="F:ABC-type transporter activity"/>
    <property type="evidence" value="ECO:0007669"/>
    <property type="project" value="InterPro"/>
</dbReference>
<dbReference type="PANTHER" id="PTHR24223:SF415">
    <property type="entry name" value="FI20190P1"/>
    <property type="match status" value="1"/>
</dbReference>
<evidence type="ECO:0008006" key="15">
    <source>
        <dbReference type="Google" id="ProtNLM"/>
    </source>
</evidence>
<keyword evidence="7 10" id="KW-1133">Transmembrane helix</keyword>
<dbReference type="CDD" id="cd03244">
    <property type="entry name" value="ABCC_MRP_domain2"/>
    <property type="match status" value="1"/>
</dbReference>
<dbReference type="InterPro" id="IPR011527">
    <property type="entry name" value="ABC1_TM_dom"/>
</dbReference>
<accession>A0A5N6K770</accession>
<reference evidence="13 14" key="1">
    <citation type="submission" date="2019-06" db="EMBL/GenBank/DDBJ databases">
        <title>Genome Sequence of the Brown Rot Fungal Pathogen Monilinia laxa.</title>
        <authorList>
            <person name="De Miccolis Angelini R.M."/>
            <person name="Landi L."/>
            <person name="Abate D."/>
            <person name="Pollastro S."/>
            <person name="Romanazzi G."/>
            <person name="Faretra F."/>
        </authorList>
    </citation>
    <scope>NUCLEOTIDE SEQUENCE [LARGE SCALE GENOMIC DNA]</scope>
    <source>
        <strain evidence="13 14">Mlax316</strain>
    </source>
</reference>
<feature type="transmembrane region" description="Helical" evidence="10">
    <location>
        <begin position="1013"/>
        <end position="1046"/>
    </location>
</feature>
<dbReference type="GO" id="GO:0005737">
    <property type="term" value="C:cytoplasm"/>
    <property type="evidence" value="ECO:0007669"/>
    <property type="project" value="UniProtKB-ARBA"/>
</dbReference>
<evidence type="ECO:0000259" key="12">
    <source>
        <dbReference type="PROSITE" id="PS50929"/>
    </source>
</evidence>
<comment type="subcellular location">
    <subcellularLocation>
        <location evidence="1">Membrane</location>
        <topology evidence="1">Multi-pass membrane protein</topology>
    </subcellularLocation>
</comment>
<feature type="domain" description="ABC transporter" evidence="11">
    <location>
        <begin position="1204"/>
        <end position="1433"/>
    </location>
</feature>
<keyword evidence="8 10" id="KW-0472">Membrane</keyword>
<evidence type="ECO:0000256" key="9">
    <source>
        <dbReference type="SAM" id="MobiDB-lite"/>
    </source>
</evidence>
<evidence type="ECO:0000256" key="3">
    <source>
        <dbReference type="ARBA" id="ARBA00022692"/>
    </source>
</evidence>
<feature type="region of interest" description="Disordered" evidence="9">
    <location>
        <begin position="328"/>
        <end position="347"/>
    </location>
</feature>
<feature type="transmembrane region" description="Helical" evidence="10">
    <location>
        <begin position="1066"/>
        <end position="1084"/>
    </location>
</feature>
<keyword evidence="6" id="KW-0067">ATP-binding</keyword>
<keyword evidence="2" id="KW-0813">Transport</keyword>
<comment type="caution">
    <text evidence="13">The sequence shown here is derived from an EMBL/GenBank/DDBJ whole genome shotgun (WGS) entry which is preliminary data.</text>
</comment>
<dbReference type="InterPro" id="IPR050173">
    <property type="entry name" value="ABC_transporter_C-like"/>
</dbReference>
<evidence type="ECO:0000313" key="14">
    <source>
        <dbReference type="Proteomes" id="UP000326757"/>
    </source>
</evidence>
<dbReference type="Proteomes" id="UP000326757">
    <property type="component" value="Unassembled WGS sequence"/>
</dbReference>
<feature type="transmembrane region" description="Helical" evidence="10">
    <location>
        <begin position="62"/>
        <end position="86"/>
    </location>
</feature>
<dbReference type="CDD" id="cd03250">
    <property type="entry name" value="ABCC_MRP_domain1"/>
    <property type="match status" value="1"/>
</dbReference>
<evidence type="ECO:0000256" key="1">
    <source>
        <dbReference type="ARBA" id="ARBA00004141"/>
    </source>
</evidence>
<feature type="domain" description="ABC transmembrane type-1" evidence="12">
    <location>
        <begin position="249"/>
        <end position="577"/>
    </location>
</feature>
<dbReference type="GO" id="GO:0005524">
    <property type="term" value="F:ATP binding"/>
    <property type="evidence" value="ECO:0007669"/>
    <property type="project" value="UniProtKB-KW"/>
</dbReference>
<feature type="transmembrane region" description="Helical" evidence="10">
    <location>
        <begin position="930"/>
        <end position="948"/>
    </location>
</feature>
<feature type="transmembrane region" description="Helical" evidence="10">
    <location>
        <begin position="437"/>
        <end position="458"/>
    </location>
</feature>
<dbReference type="InterPro" id="IPR027417">
    <property type="entry name" value="P-loop_NTPase"/>
</dbReference>
<dbReference type="FunFam" id="3.40.50.300:FF:001577">
    <property type="entry name" value="ABC bile acid transporter"/>
    <property type="match status" value="1"/>
</dbReference>
<keyword evidence="14" id="KW-1185">Reference proteome</keyword>
<keyword evidence="5" id="KW-0547">Nucleotide-binding</keyword>